<sequence length="454" mass="51239">MRLQAILSHAFGICELGLNWHDPRSTHFGGFLNDEIRACLFDRRKYKPKIWRQLQRLRQLKADQLPCALACVRNFGPKLAIHAIKQQNLRPDRQPHYAEKIVCLVAIQRNRLPCPQRVIYIQSDFCILHEDLHMAQTPPAPEPEGQVSDAVKGNWVDHTAPAWSRPYLRLSRADRPIGTWLLFLPCLMGLSLAILSDNILTLHDLWTAVACFAGAFLMRGAGCTWNDITDRGFDGQVERTKSRPIPSGQVSVRGAVIWMLIQALLAFAILLTFYTNAIILGAVALVPVLIYPFAKRFTWWPQVFLGIAFNWGALLGWTAHTGSLAWPALVLYVSGITWTLFYDTIYAHQDKEDDALIGVKSTARLFMEATPKWMLSFLIATVSLMGAAVILVTLDRSPLSLVIALAGPWAMGWHLTWQLRVMEMDNPDNLLKLFRANRDAGLIPLLFFAIAYFV</sequence>
<dbReference type="CDD" id="cd13959">
    <property type="entry name" value="PT_UbiA_COQ2"/>
    <property type="match status" value="1"/>
</dbReference>
<comment type="pathway">
    <text evidence="11">Cofactor biosynthesis; ubiquinone biosynthesis.</text>
</comment>
<keyword evidence="8 11" id="KW-0812">Transmembrane</keyword>
<feature type="transmembrane region" description="Helical" evidence="11">
    <location>
        <begin position="299"/>
        <end position="318"/>
    </location>
</feature>
<evidence type="ECO:0000256" key="3">
    <source>
        <dbReference type="ARBA" id="ARBA00005985"/>
    </source>
</evidence>
<dbReference type="GO" id="GO:0008412">
    <property type="term" value="F:4-hydroxybenzoate polyprenyltransferase activity"/>
    <property type="evidence" value="ECO:0007669"/>
    <property type="project" value="UniProtKB-UniRule"/>
</dbReference>
<dbReference type="Gene3D" id="1.20.120.1780">
    <property type="entry name" value="UbiA prenyltransferase"/>
    <property type="match status" value="1"/>
</dbReference>
<feature type="transmembrane region" description="Helical" evidence="11">
    <location>
        <begin position="177"/>
        <end position="195"/>
    </location>
</feature>
<dbReference type="Gene3D" id="1.10.357.140">
    <property type="entry name" value="UbiA prenyltransferase"/>
    <property type="match status" value="1"/>
</dbReference>
<dbReference type="InterPro" id="IPR000537">
    <property type="entry name" value="UbiA_prenyltransferase"/>
</dbReference>
<dbReference type="InterPro" id="IPR030470">
    <property type="entry name" value="UbiA_prenylTrfase_CS"/>
</dbReference>
<reference evidence="13" key="1">
    <citation type="submission" date="2020-07" db="EMBL/GenBank/DDBJ databases">
        <title>Genome sequences of bacteria associated with the marine, planktonic diatom Thalassiosira profunda strain ECT2AJA-044.</title>
        <authorList>
            <person name="Gargas C.B."/>
            <person name="Roberts W.R."/>
            <person name="Alverson A.J."/>
        </authorList>
    </citation>
    <scope>NUCLEOTIDE SEQUENCE</scope>
    <source>
        <strain evidence="13">ECT2AJA-044</strain>
    </source>
</reference>
<evidence type="ECO:0000256" key="12">
    <source>
        <dbReference type="NCBIfam" id="TIGR01474"/>
    </source>
</evidence>
<keyword evidence="4 11" id="KW-1003">Cell membrane</keyword>
<comment type="catalytic activity">
    <reaction evidence="11">
        <text>all-trans-octaprenyl diphosphate + 4-hydroxybenzoate = 4-hydroxy-3-(all-trans-octaprenyl)benzoate + diphosphate</text>
        <dbReference type="Rhea" id="RHEA:27782"/>
        <dbReference type="ChEBI" id="CHEBI:1617"/>
        <dbReference type="ChEBI" id="CHEBI:17879"/>
        <dbReference type="ChEBI" id="CHEBI:33019"/>
        <dbReference type="ChEBI" id="CHEBI:57711"/>
        <dbReference type="EC" id="2.5.1.39"/>
    </reaction>
</comment>
<keyword evidence="10 11" id="KW-0472">Membrane</keyword>
<proteinExistence type="inferred from homology"/>
<keyword evidence="11" id="KW-0460">Magnesium</keyword>
<accession>A0A975ER52</accession>
<comment type="function">
    <text evidence="11">Catalyzes the prenylation of para-hydroxybenzoate (PHB) with an all-trans polyprenyl group. Mediates the second step in the final reaction sequence of ubiquinone-8 (UQ-8) biosynthesis, which is the condensation of the polyisoprenoid side chain with PHB, generating the first membrane-bound Q intermediate 3-octaprenyl-4-hydroxybenzoate.</text>
</comment>
<comment type="subcellular location">
    <subcellularLocation>
        <location evidence="11">Cell inner membrane</location>
        <topology evidence="11">Multi-pass membrane protein</topology>
    </subcellularLocation>
    <subcellularLocation>
        <location evidence="2">Membrane</location>
        <topology evidence="2">Multi-pass membrane protein</topology>
    </subcellularLocation>
</comment>
<protein>
    <recommendedName>
        <fullName evidence="11 12">4-hydroxybenzoate octaprenyltransferase</fullName>
        <ecNumber evidence="11 12">2.5.1.39</ecNumber>
    </recommendedName>
    <alternativeName>
        <fullName evidence="11">4-HB polyprenyltransferase</fullName>
    </alternativeName>
</protein>
<dbReference type="InterPro" id="IPR039653">
    <property type="entry name" value="Prenyltransferase"/>
</dbReference>
<dbReference type="HAMAP" id="MF_01635">
    <property type="entry name" value="UbiA"/>
    <property type="match status" value="1"/>
</dbReference>
<dbReference type="PROSITE" id="PS00943">
    <property type="entry name" value="UBIA"/>
    <property type="match status" value="1"/>
</dbReference>
<dbReference type="FunFam" id="1.10.357.140:FF:000008">
    <property type="entry name" value="4-hydroxybenzoate octaprenyltransferase"/>
    <property type="match status" value="1"/>
</dbReference>
<dbReference type="EC" id="2.5.1.39" evidence="11 12"/>
<dbReference type="AlphaFoldDB" id="A0A975ER52"/>
<dbReference type="InterPro" id="IPR044878">
    <property type="entry name" value="UbiA_sf"/>
</dbReference>
<evidence type="ECO:0000256" key="9">
    <source>
        <dbReference type="ARBA" id="ARBA00022989"/>
    </source>
</evidence>
<feature type="transmembrane region" description="Helical" evidence="11">
    <location>
        <begin position="324"/>
        <end position="342"/>
    </location>
</feature>
<evidence type="ECO:0000256" key="6">
    <source>
        <dbReference type="ARBA" id="ARBA00022679"/>
    </source>
</evidence>
<dbReference type="InterPro" id="IPR006370">
    <property type="entry name" value="HB_polyprenyltransferase-like"/>
</dbReference>
<keyword evidence="6 11" id="KW-0808">Transferase</keyword>
<evidence type="ECO:0000256" key="1">
    <source>
        <dbReference type="ARBA" id="ARBA00001946"/>
    </source>
</evidence>
<organism evidence="13 14">
    <name type="scientific">Cognatishimia activa</name>
    <dbReference type="NCBI Taxonomy" id="1715691"/>
    <lineage>
        <taxon>Bacteria</taxon>
        <taxon>Pseudomonadati</taxon>
        <taxon>Pseudomonadota</taxon>
        <taxon>Alphaproteobacteria</taxon>
        <taxon>Rhodobacterales</taxon>
        <taxon>Paracoccaceae</taxon>
        <taxon>Cognatishimia</taxon>
    </lineage>
</organism>
<dbReference type="EMBL" id="CP060010">
    <property type="protein sequence ID" value="QTN36690.1"/>
    <property type="molecule type" value="Genomic_DNA"/>
</dbReference>
<dbReference type="Pfam" id="PF01040">
    <property type="entry name" value="UbiA"/>
    <property type="match status" value="1"/>
</dbReference>
<feature type="transmembrane region" description="Helical" evidence="11">
    <location>
        <begin position="398"/>
        <end position="415"/>
    </location>
</feature>
<keyword evidence="9 11" id="KW-1133">Transmembrane helix</keyword>
<evidence type="ECO:0000313" key="14">
    <source>
        <dbReference type="Proteomes" id="UP000665026"/>
    </source>
</evidence>
<evidence type="ECO:0000313" key="13">
    <source>
        <dbReference type="EMBL" id="QTN36690.1"/>
    </source>
</evidence>
<keyword evidence="7 11" id="KW-0831">Ubiquinone biosynthesis</keyword>
<dbReference type="FunFam" id="1.20.120.1780:FF:000001">
    <property type="entry name" value="4-hydroxybenzoate octaprenyltransferase"/>
    <property type="match status" value="1"/>
</dbReference>
<dbReference type="GO" id="GO:0006744">
    <property type="term" value="P:ubiquinone biosynthetic process"/>
    <property type="evidence" value="ECO:0007669"/>
    <property type="project" value="UniProtKB-UniRule"/>
</dbReference>
<comment type="cofactor">
    <cofactor evidence="1 11">
        <name>Mg(2+)</name>
        <dbReference type="ChEBI" id="CHEBI:18420"/>
    </cofactor>
</comment>
<evidence type="ECO:0000256" key="5">
    <source>
        <dbReference type="ARBA" id="ARBA00022519"/>
    </source>
</evidence>
<comment type="similarity">
    <text evidence="3 11">Belongs to the UbiA prenyltransferase family.</text>
</comment>
<evidence type="ECO:0000256" key="11">
    <source>
        <dbReference type="HAMAP-Rule" id="MF_01635"/>
    </source>
</evidence>
<keyword evidence="5 11" id="KW-0997">Cell inner membrane</keyword>
<dbReference type="PANTHER" id="PTHR11048:SF28">
    <property type="entry name" value="4-HYDROXYBENZOATE POLYPRENYLTRANSFERASE, MITOCHONDRIAL"/>
    <property type="match status" value="1"/>
</dbReference>
<dbReference type="PANTHER" id="PTHR11048">
    <property type="entry name" value="PRENYLTRANSFERASES"/>
    <property type="match status" value="1"/>
</dbReference>
<evidence type="ECO:0000256" key="4">
    <source>
        <dbReference type="ARBA" id="ARBA00022475"/>
    </source>
</evidence>
<dbReference type="KEGG" id="cact:HZ995_03980"/>
<evidence type="ECO:0000256" key="8">
    <source>
        <dbReference type="ARBA" id="ARBA00022692"/>
    </source>
</evidence>
<name>A0A975ER52_9RHOB</name>
<evidence type="ECO:0000256" key="7">
    <source>
        <dbReference type="ARBA" id="ARBA00022688"/>
    </source>
</evidence>
<evidence type="ECO:0000256" key="10">
    <source>
        <dbReference type="ARBA" id="ARBA00023136"/>
    </source>
</evidence>
<evidence type="ECO:0000256" key="2">
    <source>
        <dbReference type="ARBA" id="ARBA00004141"/>
    </source>
</evidence>
<feature type="transmembrane region" description="Helical" evidence="11">
    <location>
        <begin position="207"/>
        <end position="229"/>
    </location>
</feature>
<dbReference type="Proteomes" id="UP000665026">
    <property type="component" value="Chromosome"/>
</dbReference>
<gene>
    <name evidence="11" type="primary">ubiA</name>
    <name evidence="13" type="ORF">HZ995_03980</name>
</gene>
<feature type="transmembrane region" description="Helical" evidence="11">
    <location>
        <begin position="373"/>
        <end position="392"/>
    </location>
</feature>
<feature type="transmembrane region" description="Helical" evidence="11">
    <location>
        <begin position="436"/>
        <end position="453"/>
    </location>
</feature>
<dbReference type="NCBIfam" id="TIGR01474">
    <property type="entry name" value="ubiA_proteo"/>
    <property type="match status" value="1"/>
</dbReference>
<dbReference type="GO" id="GO:0005886">
    <property type="term" value="C:plasma membrane"/>
    <property type="evidence" value="ECO:0007669"/>
    <property type="project" value="UniProtKB-SubCell"/>
</dbReference>